<name>A0A5C7F854_9BACI</name>
<proteinExistence type="predicted"/>
<sequence length="135" mass="15377">MGLKQNLKKIFSTRTETSEDNEDKTLQTHYYKAMKDKVIDELHAMFSKKQGYEVSSVSDEHGEMIVRINKGKKAFMVITVIMVRPYKTAVDFSVNTDTILFTDFGHSASLIRELYKELNGRLTFVGTGLGSELSR</sequence>
<dbReference type="AlphaFoldDB" id="A0A5C7F854"/>
<organism evidence="1 2">
    <name type="scientific">Alkalicoccus halolimnae</name>
    <dbReference type="NCBI Taxonomy" id="1667239"/>
    <lineage>
        <taxon>Bacteria</taxon>
        <taxon>Bacillati</taxon>
        <taxon>Bacillota</taxon>
        <taxon>Bacilli</taxon>
        <taxon>Bacillales</taxon>
        <taxon>Bacillaceae</taxon>
        <taxon>Alkalicoccus</taxon>
    </lineage>
</organism>
<dbReference type="EMBL" id="CP144914">
    <property type="protein sequence ID" value="WWD79271.1"/>
    <property type="molecule type" value="Genomic_DNA"/>
</dbReference>
<keyword evidence="2" id="KW-1185">Reference proteome</keyword>
<dbReference type="RefSeq" id="WP_147803421.1">
    <property type="nucleotide sequence ID" value="NZ_CP144914.1"/>
</dbReference>
<dbReference type="OrthoDB" id="2353056at2"/>
<protein>
    <submittedName>
        <fullName evidence="1">DUF1499 domain-containing protein</fullName>
    </submittedName>
</protein>
<dbReference type="KEGG" id="ahal:FTX54_012700"/>
<reference evidence="1 2" key="1">
    <citation type="submission" date="2024-01" db="EMBL/GenBank/DDBJ databases">
        <title>Complete Genome Sequence of Alkalicoccus halolimnae BZ-SZ-XJ29T, a Moderately Halophilic Bacterium Isolated from a Salt Lake.</title>
        <authorList>
            <person name="Zhao B."/>
        </authorList>
    </citation>
    <scope>NUCLEOTIDE SEQUENCE [LARGE SCALE GENOMIC DNA]</scope>
    <source>
        <strain evidence="1 2">BZ-SZ-XJ29</strain>
    </source>
</reference>
<dbReference type="Proteomes" id="UP000321816">
    <property type="component" value="Chromosome"/>
</dbReference>
<evidence type="ECO:0000313" key="2">
    <source>
        <dbReference type="Proteomes" id="UP000321816"/>
    </source>
</evidence>
<gene>
    <name evidence="1" type="ORF">FTX54_012700</name>
</gene>
<evidence type="ECO:0000313" key="1">
    <source>
        <dbReference type="EMBL" id="WWD79271.1"/>
    </source>
</evidence>
<accession>A0A5C7F854</accession>